<gene>
    <name evidence="2" type="ORF">EVAR_84090_1</name>
</gene>
<protein>
    <recommendedName>
        <fullName evidence="4">Helitron helicase-like domain-containing protein</fullName>
    </recommendedName>
</protein>
<feature type="region of interest" description="Disordered" evidence="1">
    <location>
        <begin position="87"/>
        <end position="110"/>
    </location>
</feature>
<evidence type="ECO:0000313" key="3">
    <source>
        <dbReference type="Proteomes" id="UP000299102"/>
    </source>
</evidence>
<proteinExistence type="predicted"/>
<evidence type="ECO:0008006" key="4">
    <source>
        <dbReference type="Google" id="ProtNLM"/>
    </source>
</evidence>
<accession>A0A4C1V0S2</accession>
<sequence>MYTIEWQKRDLPHMHMLVWLMNKIRPDQIDSIMAAELSVKKEDPVLYEIIKKHMFHGPCEALNPNSPCMRNTKCTKKFPKLFQCQISTSDDGYPKYRRRSPEQGEQTATI</sequence>
<evidence type="ECO:0000256" key="1">
    <source>
        <dbReference type="SAM" id="MobiDB-lite"/>
    </source>
</evidence>
<organism evidence="2 3">
    <name type="scientific">Eumeta variegata</name>
    <name type="common">Bagworm moth</name>
    <name type="synonym">Eumeta japonica</name>
    <dbReference type="NCBI Taxonomy" id="151549"/>
    <lineage>
        <taxon>Eukaryota</taxon>
        <taxon>Metazoa</taxon>
        <taxon>Ecdysozoa</taxon>
        <taxon>Arthropoda</taxon>
        <taxon>Hexapoda</taxon>
        <taxon>Insecta</taxon>
        <taxon>Pterygota</taxon>
        <taxon>Neoptera</taxon>
        <taxon>Endopterygota</taxon>
        <taxon>Lepidoptera</taxon>
        <taxon>Glossata</taxon>
        <taxon>Ditrysia</taxon>
        <taxon>Tineoidea</taxon>
        <taxon>Psychidae</taxon>
        <taxon>Oiketicinae</taxon>
        <taxon>Eumeta</taxon>
    </lineage>
</organism>
<dbReference type="EMBL" id="BGZK01000249">
    <property type="protein sequence ID" value="GBP31644.1"/>
    <property type="molecule type" value="Genomic_DNA"/>
</dbReference>
<keyword evidence="3" id="KW-1185">Reference proteome</keyword>
<comment type="caution">
    <text evidence="2">The sequence shown here is derived from an EMBL/GenBank/DDBJ whole genome shotgun (WGS) entry which is preliminary data.</text>
</comment>
<dbReference type="AlphaFoldDB" id="A0A4C1V0S2"/>
<dbReference type="OrthoDB" id="1728974at2759"/>
<name>A0A4C1V0S2_EUMVA</name>
<dbReference type="STRING" id="151549.A0A4C1V0S2"/>
<reference evidence="2 3" key="1">
    <citation type="journal article" date="2019" name="Commun. Biol.">
        <title>The bagworm genome reveals a unique fibroin gene that provides high tensile strength.</title>
        <authorList>
            <person name="Kono N."/>
            <person name="Nakamura H."/>
            <person name="Ohtoshi R."/>
            <person name="Tomita M."/>
            <person name="Numata K."/>
            <person name="Arakawa K."/>
        </authorList>
    </citation>
    <scope>NUCLEOTIDE SEQUENCE [LARGE SCALE GENOMIC DNA]</scope>
</reference>
<dbReference type="Proteomes" id="UP000299102">
    <property type="component" value="Unassembled WGS sequence"/>
</dbReference>
<evidence type="ECO:0000313" key="2">
    <source>
        <dbReference type="EMBL" id="GBP31644.1"/>
    </source>
</evidence>